<evidence type="ECO:0008006" key="4">
    <source>
        <dbReference type="Google" id="ProtNLM"/>
    </source>
</evidence>
<comment type="caution">
    <text evidence="2">The sequence shown here is derived from an EMBL/GenBank/DDBJ whole genome shotgun (WGS) entry which is preliminary data.</text>
</comment>
<reference evidence="2 3" key="1">
    <citation type="submission" date="2022-10" db="EMBL/GenBank/DDBJ databases">
        <title>Luteolibacter arcticus strain CCTCC AB 2014275, whole genome shotgun sequencing project.</title>
        <authorList>
            <person name="Zhao G."/>
            <person name="Shen L."/>
        </authorList>
    </citation>
    <scope>NUCLEOTIDE SEQUENCE [LARGE SCALE GENOMIC DNA]</scope>
    <source>
        <strain evidence="2 3">CCTCC AB 2014275</strain>
    </source>
</reference>
<dbReference type="Proteomes" id="UP001320876">
    <property type="component" value="Unassembled WGS sequence"/>
</dbReference>
<dbReference type="EMBL" id="JAPDDT010000006">
    <property type="protein sequence ID" value="MCW1923992.1"/>
    <property type="molecule type" value="Genomic_DNA"/>
</dbReference>
<dbReference type="PANTHER" id="PTHR33546:SF1">
    <property type="entry name" value="LARGE, MULTIFUNCTIONAL SECRETED PROTEIN"/>
    <property type="match status" value="1"/>
</dbReference>
<protein>
    <recommendedName>
        <fullName evidence="4">Hydrazine synthase alpha subunit middle domain-containing protein</fullName>
    </recommendedName>
</protein>
<dbReference type="RefSeq" id="WP_264488098.1">
    <property type="nucleotide sequence ID" value="NZ_JAPDDT010000006.1"/>
</dbReference>
<proteinExistence type="predicted"/>
<organism evidence="2 3">
    <name type="scientific">Luteolibacter arcticus</name>
    <dbReference type="NCBI Taxonomy" id="1581411"/>
    <lineage>
        <taxon>Bacteria</taxon>
        <taxon>Pseudomonadati</taxon>
        <taxon>Verrucomicrobiota</taxon>
        <taxon>Verrucomicrobiia</taxon>
        <taxon>Verrucomicrobiales</taxon>
        <taxon>Verrucomicrobiaceae</taxon>
        <taxon>Luteolibacter</taxon>
    </lineage>
</organism>
<keyword evidence="3" id="KW-1185">Reference proteome</keyword>
<evidence type="ECO:0000313" key="2">
    <source>
        <dbReference type="EMBL" id="MCW1923992.1"/>
    </source>
</evidence>
<evidence type="ECO:0000256" key="1">
    <source>
        <dbReference type="SAM" id="MobiDB-lite"/>
    </source>
</evidence>
<gene>
    <name evidence="2" type="ORF">OKA05_15600</name>
</gene>
<dbReference type="PANTHER" id="PTHR33546">
    <property type="entry name" value="LARGE, MULTIFUNCTIONAL SECRETED PROTEIN-RELATED"/>
    <property type="match status" value="1"/>
</dbReference>
<sequence length="949" mass="103252">MTFPFLHPAGWIACGVLLFPMAEGQYEARSLRSDLSPLPYYATGGGREGRRFTEAAVNRYRLYDFYARQADYHLANPSDRPDPLPPFPELDGGRRGHWGGTNDRDSGAYDRPAGPDFTTVTSRLGTGLFHVLSGPAEDPAVIVFDGISGSFAGFIPQGRLSVPQHNFGFAVDRFGFQLDVAGKPSFSGTGGDWLRGGENIGRFTGYHVDGSSVVFRSELAGAQLLERPSVVLAKSGSQRFFARDLEFRSGTQYPVDFRLPRIADLPKGSVMKWSVEPAGRNQDLFLRGQTDGTVCFHRFIAGGGLKIEPHESGDGVRLTVVPVGGRLFAVSWSGPESESAPARAELAAIPIPAAELAPGTCLRGGPSRFPEIIKVEGVLDADPASRGAAYAIDDIPLPTGNNPYHTPMTLSGLAFAADGTAYASTLVGDVWKITGLEGDLKQVEWKRYASGLDLPMGIEVAEGVPHVNARRFIFRLVDLNGDGEADLYERFSREDIPHPDECGRDLKRDAAGNFHFNARAGTFRLSADGGDLTRTGEGSRNPLGLAVRKDGLVLSDSSEGDRNNGTCTIYEADHPENQGSSAKRRRILYLPRGVDNSPGGRLFMDDSRFGPLGQAILGTSYGTGTWYYIVRDPAEGTPQAAMVPMPGNFSSGVCRVAMQPKDGQVFVAGLDGWGDYASTEGCLHRIRWTGREATVLTSWRACRNGLLLRFNGPLDSLLPAPENWFVQQWNYVDSLQTYGSAEYSVKSPGKLGHDRLEVRSVRLADDGALFLEIPGLLPSMCLQVHANLRDAKSQPWRLDAYLTLSHLMADHPAAPAASRGKPVILSIPEQTANGDTYQGVVTYFDQLYGRATADRPESAAVSYRREELSYTWLRKNLIDSQCMPCHGAGTQHDFSTYGGLMKAVDLKHPEKSPLLGMLATKSMPPYPLPSVPSSTREAVREWILQGARK</sequence>
<name>A0ABT3GKF5_9BACT</name>
<dbReference type="SUPFAM" id="SSF63829">
    <property type="entry name" value="Calcium-dependent phosphotriesterase"/>
    <property type="match status" value="1"/>
</dbReference>
<feature type="region of interest" description="Disordered" evidence="1">
    <location>
        <begin position="74"/>
        <end position="110"/>
    </location>
</feature>
<accession>A0ABT3GKF5</accession>
<evidence type="ECO:0000313" key="3">
    <source>
        <dbReference type="Proteomes" id="UP001320876"/>
    </source>
</evidence>